<evidence type="ECO:0000313" key="8">
    <source>
        <dbReference type="Proteomes" id="UP000033033"/>
    </source>
</evidence>
<dbReference type="SUPFAM" id="SSF53067">
    <property type="entry name" value="Actin-like ATPase domain"/>
    <property type="match status" value="2"/>
</dbReference>
<dbReference type="Pfam" id="PF00092">
    <property type="entry name" value="VWA"/>
    <property type="match status" value="1"/>
</dbReference>
<evidence type="ECO:0000256" key="2">
    <source>
        <dbReference type="ARBA" id="ARBA00022741"/>
    </source>
</evidence>
<dbReference type="CDD" id="cd00198">
    <property type="entry name" value="vWFA"/>
    <property type="match status" value="1"/>
</dbReference>
<dbReference type="InterPro" id="IPR013126">
    <property type="entry name" value="Hsp_70_fam"/>
</dbReference>
<dbReference type="STRING" id="1434108.MSBRM_2156"/>
<dbReference type="PROSITE" id="PS50234">
    <property type="entry name" value="VWFA"/>
    <property type="match status" value="1"/>
</dbReference>
<dbReference type="SUPFAM" id="SSF100920">
    <property type="entry name" value="Heat shock protein 70kD (HSP70), peptide-binding domain"/>
    <property type="match status" value="1"/>
</dbReference>
<dbReference type="GO" id="GO:0140662">
    <property type="term" value="F:ATP-dependent protein folding chaperone"/>
    <property type="evidence" value="ECO:0007669"/>
    <property type="project" value="InterPro"/>
</dbReference>
<dbReference type="PRINTS" id="PR00301">
    <property type="entry name" value="HEATSHOCK70"/>
</dbReference>
<evidence type="ECO:0000313" key="7">
    <source>
        <dbReference type="EMBL" id="AKB55154.1"/>
    </source>
</evidence>
<keyword evidence="2 5" id="KW-0547">Nucleotide-binding</keyword>
<gene>
    <name evidence="7" type="ORF">MSBRM_2156</name>
</gene>
<dbReference type="EMBL" id="CP009528">
    <property type="protein sequence ID" value="AKB55154.1"/>
    <property type="molecule type" value="Genomic_DNA"/>
</dbReference>
<dbReference type="GeneID" id="24845419"/>
<dbReference type="InterPro" id="IPR029047">
    <property type="entry name" value="HSP70_peptide-bd_sf"/>
</dbReference>
<evidence type="ECO:0000259" key="6">
    <source>
        <dbReference type="PROSITE" id="PS50234"/>
    </source>
</evidence>
<dbReference type="Proteomes" id="UP000033033">
    <property type="component" value="Chromosome"/>
</dbReference>
<dbReference type="CDD" id="cd24029">
    <property type="entry name" value="ASKHA_NBD_HSP70_DnaK_HscA_HscC"/>
    <property type="match status" value="1"/>
</dbReference>
<dbReference type="FunFam" id="3.90.640.10:FF:000003">
    <property type="entry name" value="Molecular chaperone DnaK"/>
    <property type="match status" value="1"/>
</dbReference>
<accession>A0A0E3QWQ6</accession>
<keyword evidence="3 5" id="KW-0067">ATP-binding</keyword>
<organism evidence="7 8">
    <name type="scientific">Methanosarcina barkeri MS</name>
    <dbReference type="NCBI Taxonomy" id="1434108"/>
    <lineage>
        <taxon>Archaea</taxon>
        <taxon>Methanobacteriati</taxon>
        <taxon>Methanobacteriota</taxon>
        <taxon>Stenosarchaea group</taxon>
        <taxon>Methanomicrobia</taxon>
        <taxon>Methanosarcinales</taxon>
        <taxon>Methanosarcinaceae</taxon>
        <taxon>Methanosarcina</taxon>
    </lineage>
</organism>
<dbReference type="SUPFAM" id="SSF53300">
    <property type="entry name" value="vWA-like"/>
    <property type="match status" value="1"/>
</dbReference>
<feature type="domain" description="VWFA" evidence="6">
    <location>
        <begin position="523"/>
        <end position="690"/>
    </location>
</feature>
<evidence type="ECO:0000256" key="5">
    <source>
        <dbReference type="RuleBase" id="RU003322"/>
    </source>
</evidence>
<dbReference type="PANTHER" id="PTHR19375">
    <property type="entry name" value="HEAT SHOCK PROTEIN 70KDA"/>
    <property type="match status" value="1"/>
</dbReference>
<dbReference type="PROSITE" id="PS00297">
    <property type="entry name" value="HSP70_1"/>
    <property type="match status" value="1"/>
</dbReference>
<dbReference type="Gene3D" id="3.90.640.10">
    <property type="entry name" value="Actin, Chain A, domain 4"/>
    <property type="match status" value="1"/>
</dbReference>
<dbReference type="KEGG" id="mby:MSBRM_2156"/>
<dbReference type="FunFam" id="3.30.420.40:FF:000071">
    <property type="entry name" value="Molecular chaperone DnaK"/>
    <property type="match status" value="1"/>
</dbReference>
<dbReference type="Pfam" id="PF00012">
    <property type="entry name" value="HSP70"/>
    <property type="match status" value="1"/>
</dbReference>
<evidence type="ECO:0000256" key="3">
    <source>
        <dbReference type="ARBA" id="ARBA00022840"/>
    </source>
</evidence>
<dbReference type="Gene3D" id="3.30.420.40">
    <property type="match status" value="2"/>
</dbReference>
<dbReference type="PATRIC" id="fig|1434108.4.peg.2753"/>
<proteinExistence type="inferred from homology"/>
<reference evidence="7 8" key="1">
    <citation type="submission" date="2014-07" db="EMBL/GenBank/DDBJ databases">
        <title>Methanogenic archaea and the global carbon cycle.</title>
        <authorList>
            <person name="Henriksen J.R."/>
            <person name="Luke J."/>
            <person name="Reinhart S."/>
            <person name="Benedict M.N."/>
            <person name="Youngblut N.D."/>
            <person name="Metcalf M.E."/>
            <person name="Whitaker R.J."/>
            <person name="Metcalf W.W."/>
        </authorList>
    </citation>
    <scope>NUCLEOTIDE SEQUENCE [LARGE SCALE GENOMIC DNA]</scope>
    <source>
        <strain evidence="7 8">MS</strain>
    </source>
</reference>
<dbReference type="GO" id="GO:0005524">
    <property type="term" value="F:ATP binding"/>
    <property type="evidence" value="ECO:0007669"/>
    <property type="project" value="UniProtKB-KW"/>
</dbReference>
<dbReference type="RefSeq" id="WP_048116754.1">
    <property type="nucleotide sequence ID" value="NZ_CP009528.1"/>
</dbReference>
<keyword evidence="4" id="KW-0143">Chaperone</keyword>
<dbReference type="InterPro" id="IPR036465">
    <property type="entry name" value="vWFA_dom_sf"/>
</dbReference>
<dbReference type="Gene3D" id="2.60.34.10">
    <property type="entry name" value="Substrate Binding Domain Of DNAk, Chain A, domain 1"/>
    <property type="match status" value="1"/>
</dbReference>
<dbReference type="HOGENOM" id="CLU_005965_7_0_2"/>
<protein>
    <submittedName>
        <fullName evidence="7">Chaperone protein DnaK</fullName>
    </submittedName>
</protein>
<dbReference type="Gene3D" id="3.40.50.410">
    <property type="entry name" value="von Willebrand factor, type A domain"/>
    <property type="match status" value="1"/>
</dbReference>
<evidence type="ECO:0000256" key="1">
    <source>
        <dbReference type="ARBA" id="ARBA00007381"/>
    </source>
</evidence>
<comment type="similarity">
    <text evidence="1 5">Belongs to the heat shock protein 70 family.</text>
</comment>
<dbReference type="InterPro" id="IPR018181">
    <property type="entry name" value="Heat_shock_70_CS"/>
</dbReference>
<dbReference type="AlphaFoldDB" id="A0A0E3QWQ6"/>
<dbReference type="InterPro" id="IPR043129">
    <property type="entry name" value="ATPase_NBD"/>
</dbReference>
<sequence length="704" mass="76871">MGIRVGIDLGTTFSAVACIDEQTGKPEVIKNCFGSAITPSVLCFEPNGNILYGQDAKNMQAMGDINTVAFFKRSMGKDMFSVEINGKTYNATDFSATFLEKIKKEAESQIGEKIDAAVITVPAYFTHKEREATIEAGKRAGLDVLSIINEPTAAAIAYGLNGKDAEQTVLIYDLGGGTFDVTIARINKDEIDILGSDGNHELGGKDWDDCIARYLVAEFQERYGIDLSEDREMVASLLVTAENVKRQLTAKDTVRVPITYQSIRANIEITEDLFESISQFLLGTTKELTEGLITSLNLSWNNIDGVILVGGSTRMRMVHKYVESMSGKHPLSGVNVDEAVALGAAIRANTDEKANIVPLIGGLMHRPKTNKLCIQGAKAVFDVTAHSLGMISISPDGEKYINSIIIKKNSKVPAENTRSFKFKTRTKNNELEVYILQGEFERPLDNTIINKYVITEIERVSSSTSFIDVTYQYTSNGVVEVSAVQQENHKKLPIRIEPIPEDMDWTDRSPKDQAGNAEAPNVEIILAVDLSGSMYGKPIKKAQQAMHDFVAKLEEGNTKIGILAFANKVKCVLPLDTDFNNVNDVISKLSGVKVGGGNSAEPFTTALTLLKGNLSENEGEVCYIIVLTDGEWYHQKRAISAAKQCHEAGIEIIALGFGNADYEFLKQIASIDEFASITNLTELSGSFSKIAQAISDYATGLKVM</sequence>
<dbReference type="SMART" id="SM00327">
    <property type="entry name" value="VWA"/>
    <property type="match status" value="1"/>
</dbReference>
<evidence type="ECO:0000256" key="4">
    <source>
        <dbReference type="ARBA" id="ARBA00023186"/>
    </source>
</evidence>
<name>A0A0E3QWQ6_METBA</name>
<dbReference type="InterPro" id="IPR002035">
    <property type="entry name" value="VWF_A"/>
</dbReference>
<keyword evidence="8" id="KW-1185">Reference proteome</keyword>